<evidence type="ECO:0000313" key="3">
    <source>
        <dbReference type="Proteomes" id="UP001652394"/>
    </source>
</evidence>
<evidence type="ECO:0000259" key="1">
    <source>
        <dbReference type="SMART" id="SM00481"/>
    </source>
</evidence>
<proteinExistence type="predicted"/>
<comment type="caution">
    <text evidence="2">The sequence shown here is derived from an EMBL/GenBank/DDBJ whole genome shotgun (WGS) entry which is preliminary data.</text>
</comment>
<dbReference type="Proteomes" id="UP001652394">
    <property type="component" value="Unassembled WGS sequence"/>
</dbReference>
<dbReference type="SUPFAM" id="SSF89550">
    <property type="entry name" value="PHP domain-like"/>
    <property type="match status" value="1"/>
</dbReference>
<dbReference type="RefSeq" id="WP_059068792.1">
    <property type="nucleotide sequence ID" value="NZ_JAOQJX010000002.1"/>
</dbReference>
<protein>
    <submittedName>
        <fullName evidence="2">PHP domain-containing protein</fullName>
    </submittedName>
</protein>
<sequence>MNGLYYDLHLHSCLSPCGDEDMTPANIVGMAAVKGLDVIALTDHNSCKNCPAAIYHGQKYGVIVIPGMELCTAEEVHVICLFPELEAALLFDRYVYDRLQAIENDERIFGRQQIMDETDTVIGTVKKLLINATDIAFDETFSLVSSYGGIAYPAHIDKASTSLLSNLGFVPPDSTFTCAEIHDFRNLHTIQKQHPYFLGCRMISSSDAHYLEDIREPDYQIFSDSREIPYILQALTKKSST</sequence>
<dbReference type="PANTHER" id="PTHR42924">
    <property type="entry name" value="EXONUCLEASE"/>
    <property type="match status" value="1"/>
</dbReference>
<dbReference type="InterPro" id="IPR052018">
    <property type="entry name" value="PHP_domain"/>
</dbReference>
<reference evidence="2 3" key="1">
    <citation type="journal article" date="2021" name="ISME Commun">
        <title>Automated analysis of genomic sequences facilitates high-throughput and comprehensive description of bacteria.</title>
        <authorList>
            <person name="Hitch T.C.A."/>
        </authorList>
    </citation>
    <scope>NUCLEOTIDE SEQUENCE [LARGE SCALE GENOMIC DNA]</scope>
    <source>
        <strain evidence="2 3">H2_18</strain>
    </source>
</reference>
<dbReference type="Gene3D" id="3.20.20.140">
    <property type="entry name" value="Metal-dependent hydrolases"/>
    <property type="match status" value="1"/>
</dbReference>
<dbReference type="CDD" id="cd07432">
    <property type="entry name" value="PHP_HisPPase"/>
    <property type="match status" value="1"/>
</dbReference>
<dbReference type="SMART" id="SM00481">
    <property type="entry name" value="POLIIIAc"/>
    <property type="match status" value="1"/>
</dbReference>
<dbReference type="InterPro" id="IPR016195">
    <property type="entry name" value="Pol/histidinol_Pase-like"/>
</dbReference>
<dbReference type="Pfam" id="PF02811">
    <property type="entry name" value="PHP"/>
    <property type="match status" value="1"/>
</dbReference>
<gene>
    <name evidence="2" type="ORF">OCV51_02610</name>
</gene>
<dbReference type="PANTHER" id="PTHR42924:SF3">
    <property type="entry name" value="POLYMERASE_HISTIDINOL PHOSPHATASE N-TERMINAL DOMAIN-CONTAINING PROTEIN"/>
    <property type="match status" value="1"/>
</dbReference>
<accession>A0ABT2TA21</accession>
<organism evidence="2 3">
    <name type="scientific">Faecalicatena acetigenes</name>
    <dbReference type="NCBI Taxonomy" id="2981790"/>
    <lineage>
        <taxon>Bacteria</taxon>
        <taxon>Bacillati</taxon>
        <taxon>Bacillota</taxon>
        <taxon>Clostridia</taxon>
        <taxon>Lachnospirales</taxon>
        <taxon>Lachnospiraceae</taxon>
        <taxon>Faecalicatena</taxon>
    </lineage>
</organism>
<feature type="domain" description="Polymerase/histidinol phosphatase N-terminal" evidence="1">
    <location>
        <begin position="6"/>
        <end position="74"/>
    </location>
</feature>
<dbReference type="InterPro" id="IPR004013">
    <property type="entry name" value="PHP_dom"/>
</dbReference>
<keyword evidence="3" id="KW-1185">Reference proteome</keyword>
<dbReference type="EMBL" id="JAOQJX010000002">
    <property type="protein sequence ID" value="MCU6746559.1"/>
    <property type="molecule type" value="Genomic_DNA"/>
</dbReference>
<evidence type="ECO:0000313" key="2">
    <source>
        <dbReference type="EMBL" id="MCU6746559.1"/>
    </source>
</evidence>
<name>A0ABT2TA21_9FIRM</name>
<dbReference type="InterPro" id="IPR003141">
    <property type="entry name" value="Pol/His_phosphatase_N"/>
</dbReference>